<protein>
    <submittedName>
        <fullName evidence="2">Uncharacterized protein</fullName>
    </submittedName>
</protein>
<reference evidence="1 3" key="1">
    <citation type="submission" date="2019-05" db="EMBL/GenBank/DDBJ databases">
        <title>Whole genome sequence analysis of Cupriavidus campinensis S14E4C strain.</title>
        <authorList>
            <person name="Abbaszade G."/>
            <person name="Szabo A."/>
            <person name="Toumi M."/>
            <person name="Toth E."/>
        </authorList>
    </citation>
    <scope>NUCLEOTIDE SEQUENCE [LARGE SCALE GENOMIC DNA]</scope>
    <source>
        <strain evidence="1 3">S14E4C</strain>
    </source>
</reference>
<dbReference type="AlphaFoldDB" id="A0AAE9HY23"/>
<dbReference type="EMBL" id="CP097330">
    <property type="protein sequence ID" value="URF03948.1"/>
    <property type="molecule type" value="Genomic_DNA"/>
</dbReference>
<dbReference type="EMBL" id="VCIZ01000013">
    <property type="protein sequence ID" value="TSP10757.1"/>
    <property type="molecule type" value="Genomic_DNA"/>
</dbReference>
<evidence type="ECO:0000313" key="3">
    <source>
        <dbReference type="Proteomes" id="UP000318943"/>
    </source>
</evidence>
<evidence type="ECO:0000313" key="1">
    <source>
        <dbReference type="EMBL" id="TSP10757.1"/>
    </source>
</evidence>
<evidence type="ECO:0000313" key="4">
    <source>
        <dbReference type="Proteomes" id="UP001056132"/>
    </source>
</evidence>
<proteinExistence type="predicted"/>
<reference evidence="2" key="3">
    <citation type="submission" date="2022-05" db="EMBL/GenBank/DDBJ databases">
        <authorList>
            <person name="Kunte H.-J."/>
        </authorList>
    </citation>
    <scope>NUCLEOTIDE SEQUENCE</scope>
    <source>
        <strain evidence="2">G5</strain>
    </source>
</reference>
<dbReference type="Proteomes" id="UP001056132">
    <property type="component" value="Chromosome 1"/>
</dbReference>
<dbReference type="KEGG" id="ccam:M5D45_15860"/>
<dbReference type="RefSeq" id="WP_144200273.1">
    <property type="nucleotide sequence ID" value="NZ_CAJPVH010000006.1"/>
</dbReference>
<organism evidence="2 4">
    <name type="scientific">Cupriavidus campinensis</name>
    <dbReference type="NCBI Taxonomy" id="151783"/>
    <lineage>
        <taxon>Bacteria</taxon>
        <taxon>Pseudomonadati</taxon>
        <taxon>Pseudomonadota</taxon>
        <taxon>Betaproteobacteria</taxon>
        <taxon>Burkholderiales</taxon>
        <taxon>Burkholderiaceae</taxon>
        <taxon>Cupriavidus</taxon>
    </lineage>
</organism>
<evidence type="ECO:0000313" key="2">
    <source>
        <dbReference type="EMBL" id="URF03948.1"/>
    </source>
</evidence>
<reference evidence="2" key="2">
    <citation type="journal article" date="2022" name="Microbiol. Resour. Announc.">
        <title>Genome Sequence of Cupriavidus campinensis Strain G5, a Member of a Bacterial Consortium Capable of Polyethylene Degradation.</title>
        <authorList>
            <person name="Schneider B."/>
            <person name="Pfeiffer F."/>
            <person name="Dyall-Smith M."/>
            <person name="Kunte H.J."/>
        </authorList>
    </citation>
    <scope>NUCLEOTIDE SEQUENCE</scope>
    <source>
        <strain evidence="2">G5</strain>
    </source>
</reference>
<name>A0AAE9HY23_9BURK</name>
<accession>A0AAE9HY23</accession>
<sequence>MPVVETSGSIGPEVWLFNRPPAFQAQHQHAAALVLNLGWVVTHPMYPGVTGRLTPYVRLDVSDPDMRYFDFREATVRAERGDNLWQAGMETLDWSVMESRHPVNIINQIDTRADIDLEAKLGQPMLSYTRFSAAYGRLAVYWMPWFRPRPQLGLRSRQRMGPLAPEAPSHGLAPWQQTNDIAVRWSGTIADADVGAYYFDGLSREPTIAPDLTTAYQRIRQLGLTGVLPAGSMLWKGEAIFRWGQGAPFGAYIVGAEYTFARPDGDLSLLFEYLRDHRDASAPFTPFTHGPFAGVRIRLNESGDAELQYGVLHDRATRILMHKLEFSRRFGKSARLRLVARKASCDGDSVFEALCRDSMLQVNLTHNF</sequence>
<keyword evidence="3" id="KW-1185">Reference proteome</keyword>
<dbReference type="Proteomes" id="UP000318943">
    <property type="component" value="Unassembled WGS sequence"/>
</dbReference>
<gene>
    <name evidence="1" type="ORF">FGG12_20010</name>
    <name evidence="2" type="ORF">M5D45_15860</name>
</gene>